<proteinExistence type="predicted"/>
<organism evidence="1 2">
    <name type="scientific">Enterovibrio gelatinilyticus</name>
    <dbReference type="NCBI Taxonomy" id="2899819"/>
    <lineage>
        <taxon>Bacteria</taxon>
        <taxon>Pseudomonadati</taxon>
        <taxon>Pseudomonadota</taxon>
        <taxon>Gammaproteobacteria</taxon>
        <taxon>Vibrionales</taxon>
        <taxon>Vibrionaceae</taxon>
        <taxon>Enterovibrio</taxon>
    </lineage>
</organism>
<comment type="caution">
    <text evidence="1">The sequence shown here is derived from an EMBL/GenBank/DDBJ whole genome shotgun (WGS) entry which is preliminary data.</text>
</comment>
<dbReference type="Gene3D" id="6.10.280.50">
    <property type="match status" value="1"/>
</dbReference>
<keyword evidence="2" id="KW-1185">Reference proteome</keyword>
<reference evidence="1" key="1">
    <citation type="submission" date="2021-12" db="EMBL/GenBank/DDBJ databases">
        <title>Enterovibrio ZSDZ35 sp. nov. and Enterovibrio ZSDZ42 sp. nov., isolated from coastal seawater in Qingdao.</title>
        <authorList>
            <person name="Zhang P."/>
        </authorList>
    </citation>
    <scope>NUCLEOTIDE SEQUENCE</scope>
    <source>
        <strain evidence="1">ZSDZ42</strain>
    </source>
</reference>
<dbReference type="Pfam" id="PF04325">
    <property type="entry name" value="DUF465"/>
    <property type="match status" value="1"/>
</dbReference>
<dbReference type="EMBL" id="JAJUBC010000028">
    <property type="protein sequence ID" value="MDD1795388.1"/>
    <property type="molecule type" value="Genomic_DNA"/>
</dbReference>
<sequence>MLGEKHSLLDDFPELENRINALIEADSTFAADNKKYNALDKEIRTLELNNGPIGDDAMHQLKHQRSVMKDSLYQRIAAGE</sequence>
<dbReference type="InterPro" id="IPR038444">
    <property type="entry name" value="DUF465_sf"/>
</dbReference>
<gene>
    <name evidence="1" type="ORF">LRP50_19845</name>
</gene>
<accession>A0ABT5R538</accession>
<dbReference type="Proteomes" id="UP001149400">
    <property type="component" value="Unassembled WGS sequence"/>
</dbReference>
<dbReference type="InterPro" id="IPR007420">
    <property type="entry name" value="DUF465"/>
</dbReference>
<protein>
    <submittedName>
        <fullName evidence="1">YdcH family protein</fullName>
    </submittedName>
</protein>
<evidence type="ECO:0000313" key="2">
    <source>
        <dbReference type="Proteomes" id="UP001149400"/>
    </source>
</evidence>
<evidence type="ECO:0000313" key="1">
    <source>
        <dbReference type="EMBL" id="MDD1795388.1"/>
    </source>
</evidence>
<name>A0ABT5R538_9GAMM</name>
<dbReference type="RefSeq" id="WP_274166186.1">
    <property type="nucleotide sequence ID" value="NZ_JAJUBC010000028.1"/>
</dbReference>